<sequence>MSIMVGSEVEIQDRSGVERELIEGQRCMVTRVHPGGLMLTVWDGFTELDIPKSQTKEVKTK</sequence>
<dbReference type="AlphaFoldDB" id="A0A9P1T983"/>
<comment type="caution">
    <text evidence="1">The sequence shown here is derived from an EMBL/GenBank/DDBJ whole genome shotgun (WGS) entry which is preliminary data.</text>
</comment>
<proteinExistence type="predicted"/>
<protein>
    <recommendedName>
        <fullName evidence="3">DUF2158 domain-containing protein</fullName>
    </recommendedName>
</protein>
<name>A0A9P1T983_LISMN</name>
<evidence type="ECO:0008006" key="3">
    <source>
        <dbReference type="Google" id="ProtNLM"/>
    </source>
</evidence>
<evidence type="ECO:0000313" key="2">
    <source>
        <dbReference type="Proteomes" id="UP000365297"/>
    </source>
</evidence>
<evidence type="ECO:0000313" key="1">
    <source>
        <dbReference type="EMBL" id="EAC5550256.1"/>
    </source>
</evidence>
<reference evidence="1 2" key="1">
    <citation type="submission" date="2018-06" db="EMBL/GenBank/DDBJ databases">
        <authorList>
            <consortium name="GenomeTrakr: Next Generation Sequencing Network for Food Pathogen Tracability"/>
        </authorList>
    </citation>
    <scope>NUCLEOTIDE SEQUENCE [LARGE SCALE GENOMIC DNA]</scope>
    <source>
        <strain evidence="1 2">FDA00007096</strain>
    </source>
</reference>
<accession>A0A9P1T983</accession>
<dbReference type="EMBL" id="AAAIXK010000003">
    <property type="protein sequence ID" value="EAC5550256.1"/>
    <property type="molecule type" value="Genomic_DNA"/>
</dbReference>
<organism evidence="1 2">
    <name type="scientific">Listeria monocytogenes</name>
    <dbReference type="NCBI Taxonomy" id="1639"/>
    <lineage>
        <taxon>Bacteria</taxon>
        <taxon>Bacillati</taxon>
        <taxon>Bacillota</taxon>
        <taxon>Bacilli</taxon>
        <taxon>Bacillales</taxon>
        <taxon>Listeriaceae</taxon>
        <taxon>Listeria</taxon>
    </lineage>
</organism>
<gene>
    <name evidence="1" type="ORF">ARY78_07435</name>
</gene>
<dbReference type="Proteomes" id="UP000365297">
    <property type="component" value="Unassembled WGS sequence"/>
</dbReference>